<dbReference type="InterPro" id="IPR003594">
    <property type="entry name" value="HATPase_dom"/>
</dbReference>
<dbReference type="EC" id="2.7.13.3" evidence="5"/>
<dbReference type="InterPro" id="IPR036890">
    <property type="entry name" value="HATPase_C_sf"/>
</dbReference>
<dbReference type="CDD" id="cd16917">
    <property type="entry name" value="HATPase_UhpB-NarQ-NarX-like"/>
    <property type="match status" value="1"/>
</dbReference>
<accession>A0A344UPP9</accession>
<dbReference type="PANTHER" id="PTHR24421">
    <property type="entry name" value="NITRATE/NITRITE SENSOR PROTEIN NARX-RELATED"/>
    <property type="match status" value="1"/>
</dbReference>
<dbReference type="AlphaFoldDB" id="A0A344UPP9"/>
<evidence type="ECO:0000256" key="3">
    <source>
        <dbReference type="ARBA" id="ARBA00023012"/>
    </source>
</evidence>
<dbReference type="OrthoDB" id="144293at2"/>
<protein>
    <submittedName>
        <fullName evidence="5">Sensor histidine kinase ComP</fullName>
        <ecNumber evidence="5">2.7.13.3</ecNumber>
    </submittedName>
</protein>
<feature type="domain" description="Histidine kinase/HSP90-like ATPase" evidence="4">
    <location>
        <begin position="2"/>
        <end position="79"/>
    </location>
</feature>
<keyword evidence="3" id="KW-0902">Two-component regulatory system</keyword>
<evidence type="ECO:0000256" key="1">
    <source>
        <dbReference type="ARBA" id="ARBA00022679"/>
    </source>
</evidence>
<evidence type="ECO:0000256" key="2">
    <source>
        <dbReference type="ARBA" id="ARBA00022777"/>
    </source>
</evidence>
<dbReference type="GO" id="GO:0004673">
    <property type="term" value="F:protein histidine kinase activity"/>
    <property type="evidence" value="ECO:0007669"/>
    <property type="project" value="UniProtKB-EC"/>
</dbReference>
<evidence type="ECO:0000259" key="4">
    <source>
        <dbReference type="Pfam" id="PF02518"/>
    </source>
</evidence>
<reference evidence="5 6" key="1">
    <citation type="submission" date="2017-12" db="EMBL/GenBank/DDBJ databases">
        <title>The whole genome sequence of the Acidipropionibacterium virtanenii sp. nov. type strain JS278.</title>
        <authorList>
            <person name="Laine P."/>
            <person name="Deptula P."/>
            <person name="Varmanen P."/>
            <person name="Auvinen P."/>
        </authorList>
    </citation>
    <scope>NUCLEOTIDE SEQUENCE [LARGE SCALE GENOMIC DNA]</scope>
    <source>
        <strain evidence="5 6">JS278</strain>
    </source>
</reference>
<keyword evidence="2 5" id="KW-0418">Kinase</keyword>
<gene>
    <name evidence="5" type="primary">comP</name>
    <name evidence="5" type="ORF">JS278_00049</name>
</gene>
<organism evidence="5 6">
    <name type="scientific">Acidipropionibacterium virtanenii</name>
    <dbReference type="NCBI Taxonomy" id="2057246"/>
    <lineage>
        <taxon>Bacteria</taxon>
        <taxon>Bacillati</taxon>
        <taxon>Actinomycetota</taxon>
        <taxon>Actinomycetes</taxon>
        <taxon>Propionibacteriales</taxon>
        <taxon>Propionibacteriaceae</taxon>
        <taxon>Acidipropionibacterium</taxon>
    </lineage>
</organism>
<dbReference type="EMBL" id="CP025198">
    <property type="protein sequence ID" value="AXE37247.1"/>
    <property type="molecule type" value="Genomic_DNA"/>
</dbReference>
<dbReference type="GO" id="GO:0000160">
    <property type="term" value="P:phosphorelay signal transduction system"/>
    <property type="evidence" value="ECO:0007669"/>
    <property type="project" value="UniProtKB-KW"/>
</dbReference>
<dbReference type="Pfam" id="PF02518">
    <property type="entry name" value="HATPase_c"/>
    <property type="match status" value="1"/>
</dbReference>
<dbReference type="KEGG" id="acij:JS278_00049"/>
<proteinExistence type="predicted"/>
<dbReference type="InterPro" id="IPR050482">
    <property type="entry name" value="Sensor_HK_TwoCompSys"/>
</dbReference>
<dbReference type="Proteomes" id="UP000251995">
    <property type="component" value="Chromosome"/>
</dbReference>
<evidence type="ECO:0000313" key="5">
    <source>
        <dbReference type="EMBL" id="AXE37247.1"/>
    </source>
</evidence>
<keyword evidence="1 5" id="KW-0808">Transferase</keyword>
<dbReference type="SUPFAM" id="SSF55874">
    <property type="entry name" value="ATPase domain of HSP90 chaperone/DNA topoisomerase II/histidine kinase"/>
    <property type="match status" value="1"/>
</dbReference>
<evidence type="ECO:0000313" key="6">
    <source>
        <dbReference type="Proteomes" id="UP000251995"/>
    </source>
</evidence>
<name>A0A344UPP9_9ACTN</name>
<keyword evidence="6" id="KW-1185">Reference proteome</keyword>
<sequence length="88" mass="9128">MANVRKHARASSVRVELSAADGIILVVTDDGVGFPHDVESATARGYGLSGMASRLALADGGLSITTGAWGTQVHIRLREAPATQEEPS</sequence>
<dbReference type="Gene3D" id="3.30.565.10">
    <property type="entry name" value="Histidine kinase-like ATPase, C-terminal domain"/>
    <property type="match status" value="1"/>
</dbReference>
<dbReference type="RefSeq" id="WP_114043423.1">
    <property type="nucleotide sequence ID" value="NZ_CP025198.1"/>
</dbReference>